<dbReference type="PROSITE" id="PS51257">
    <property type="entry name" value="PROKAR_LIPOPROTEIN"/>
    <property type="match status" value="1"/>
</dbReference>
<evidence type="ECO:0000313" key="3">
    <source>
        <dbReference type="Proteomes" id="UP000623010"/>
    </source>
</evidence>
<evidence type="ECO:0000313" key="2">
    <source>
        <dbReference type="EMBL" id="GGZ73011.1"/>
    </source>
</evidence>
<dbReference type="RefSeq" id="WP_190055871.1">
    <property type="nucleotide sequence ID" value="NZ_BMWH01000002.1"/>
</dbReference>
<dbReference type="AlphaFoldDB" id="A0A918V5I2"/>
<name>A0A918V5I2_9ACTN</name>
<reference evidence="2" key="1">
    <citation type="journal article" date="2014" name="Int. J. Syst. Evol. Microbiol.">
        <title>Complete genome sequence of Corynebacterium casei LMG S-19264T (=DSM 44701T), isolated from a smear-ripened cheese.</title>
        <authorList>
            <consortium name="US DOE Joint Genome Institute (JGI-PGF)"/>
            <person name="Walter F."/>
            <person name="Albersmeier A."/>
            <person name="Kalinowski J."/>
            <person name="Ruckert C."/>
        </authorList>
    </citation>
    <scope>NUCLEOTIDE SEQUENCE</scope>
    <source>
        <strain evidence="2">JCM 5016</strain>
    </source>
</reference>
<dbReference type="Proteomes" id="UP000623010">
    <property type="component" value="Unassembled WGS sequence"/>
</dbReference>
<organism evidence="2 3">
    <name type="scientific">Streptomyces echinoruber</name>
    <dbReference type="NCBI Taxonomy" id="68898"/>
    <lineage>
        <taxon>Bacteria</taxon>
        <taxon>Bacillati</taxon>
        <taxon>Actinomycetota</taxon>
        <taxon>Actinomycetes</taxon>
        <taxon>Kitasatosporales</taxon>
        <taxon>Streptomycetaceae</taxon>
        <taxon>Streptomyces</taxon>
    </lineage>
</organism>
<evidence type="ECO:0000256" key="1">
    <source>
        <dbReference type="SAM" id="MobiDB-lite"/>
    </source>
</evidence>
<dbReference type="EMBL" id="BMWH01000002">
    <property type="protein sequence ID" value="GGZ73011.1"/>
    <property type="molecule type" value="Genomic_DNA"/>
</dbReference>
<feature type="region of interest" description="Disordered" evidence="1">
    <location>
        <begin position="22"/>
        <end position="62"/>
    </location>
</feature>
<reference evidence="2" key="2">
    <citation type="submission" date="2020-09" db="EMBL/GenBank/DDBJ databases">
        <authorList>
            <person name="Sun Q."/>
            <person name="Ohkuma M."/>
        </authorList>
    </citation>
    <scope>NUCLEOTIDE SEQUENCE</scope>
    <source>
        <strain evidence="2">JCM 5016</strain>
    </source>
</reference>
<feature type="compositionally biased region" description="Basic and acidic residues" evidence="1">
    <location>
        <begin position="24"/>
        <end position="42"/>
    </location>
</feature>
<proteinExistence type="predicted"/>
<keyword evidence="3" id="KW-1185">Reference proteome</keyword>
<sequence length="62" mass="6788">MSRRISTTTPNRVLTQPATVQACRQDRGTPQERAARAEEAIGQRESAQFHAKASAEAAGEHR</sequence>
<comment type="caution">
    <text evidence="2">The sequence shown here is derived from an EMBL/GenBank/DDBJ whole genome shotgun (WGS) entry which is preliminary data.</text>
</comment>
<accession>A0A918V5I2</accession>
<protein>
    <submittedName>
        <fullName evidence="2">Uncharacterized protein</fullName>
    </submittedName>
</protein>
<gene>
    <name evidence="2" type="ORF">GCM10010389_08030</name>
</gene>